<dbReference type="Pfam" id="PF08327">
    <property type="entry name" value="AHSA1"/>
    <property type="match status" value="1"/>
</dbReference>
<accession>A0A1H0LTH2</accession>
<dbReference type="SUPFAM" id="SSF55961">
    <property type="entry name" value="Bet v1-like"/>
    <property type="match status" value="1"/>
</dbReference>
<name>A0A1H0LTH2_9ACTN</name>
<dbReference type="EMBL" id="LT629710">
    <property type="protein sequence ID" value="SDO71413.1"/>
    <property type="molecule type" value="Genomic_DNA"/>
</dbReference>
<evidence type="ECO:0000259" key="2">
    <source>
        <dbReference type="Pfam" id="PF08327"/>
    </source>
</evidence>
<keyword evidence="4" id="KW-1185">Reference proteome</keyword>
<gene>
    <name evidence="3" type="ORF">SAMN04515671_1795</name>
</gene>
<dbReference type="Gene3D" id="3.30.530.20">
    <property type="match status" value="1"/>
</dbReference>
<dbReference type="AlphaFoldDB" id="A0A1H0LTH2"/>
<evidence type="ECO:0000313" key="3">
    <source>
        <dbReference type="EMBL" id="SDO71413.1"/>
    </source>
</evidence>
<organism evidence="3 4">
    <name type="scientific">Nakamurella panacisegetis</name>
    <dbReference type="NCBI Taxonomy" id="1090615"/>
    <lineage>
        <taxon>Bacteria</taxon>
        <taxon>Bacillati</taxon>
        <taxon>Actinomycetota</taxon>
        <taxon>Actinomycetes</taxon>
        <taxon>Nakamurellales</taxon>
        <taxon>Nakamurellaceae</taxon>
        <taxon>Nakamurella</taxon>
    </lineage>
</organism>
<evidence type="ECO:0000256" key="1">
    <source>
        <dbReference type="ARBA" id="ARBA00006817"/>
    </source>
</evidence>
<dbReference type="OrthoDB" id="3365660at2"/>
<dbReference type="InterPro" id="IPR013538">
    <property type="entry name" value="ASHA1/2-like_C"/>
</dbReference>
<feature type="domain" description="Activator of Hsp90 ATPase homologue 1/2-like C-terminal" evidence="2">
    <location>
        <begin position="12"/>
        <end position="137"/>
    </location>
</feature>
<evidence type="ECO:0000313" key="4">
    <source>
        <dbReference type="Proteomes" id="UP000198741"/>
    </source>
</evidence>
<dbReference type="Proteomes" id="UP000198741">
    <property type="component" value="Chromosome I"/>
</dbReference>
<dbReference type="STRING" id="1090615.SAMN04515671_1795"/>
<proteinExistence type="inferred from homology"/>
<reference evidence="3 4" key="1">
    <citation type="submission" date="2016-10" db="EMBL/GenBank/DDBJ databases">
        <authorList>
            <person name="de Groot N.N."/>
        </authorList>
    </citation>
    <scope>NUCLEOTIDE SEQUENCE [LARGE SCALE GENOMIC DNA]</scope>
    <source>
        <strain evidence="4">P4-7,KCTC 19426,CECT 7604</strain>
    </source>
</reference>
<comment type="similarity">
    <text evidence="1">Belongs to the AHA1 family.</text>
</comment>
<sequence>MTELTYTRIFHAPRELVFRCMIDPAHLTHFWGPSGTTTPQAEIRVDPRPGGVFETVMVNQSDGRRYASRSVFVEVTAPERLIWTDTDTGVTTTSTFADLDGGRTEVTIHQVGVPEAYLSPQAQAGFKTSLDRFAAHLATLIEA</sequence>
<dbReference type="RefSeq" id="WP_090475656.1">
    <property type="nucleotide sequence ID" value="NZ_LT629710.1"/>
</dbReference>
<dbReference type="InterPro" id="IPR023393">
    <property type="entry name" value="START-like_dom_sf"/>
</dbReference>
<protein>
    <submittedName>
        <fullName evidence="3">Uncharacterized conserved protein YndB, AHSA1/START domain</fullName>
    </submittedName>
</protein>